<evidence type="ECO:0000256" key="1">
    <source>
        <dbReference type="ARBA" id="ARBA00009350"/>
    </source>
</evidence>
<dbReference type="SUPFAM" id="SSF88659">
    <property type="entry name" value="Sigma3 and sigma4 domains of RNA polymerase sigma factors"/>
    <property type="match status" value="1"/>
</dbReference>
<proteinExistence type="inferred from homology"/>
<dbReference type="EMBL" id="DYZA01000090">
    <property type="protein sequence ID" value="HJD96963.1"/>
    <property type="molecule type" value="Genomic_DNA"/>
</dbReference>
<reference evidence="2" key="1">
    <citation type="journal article" date="2021" name="PeerJ">
        <title>Extensive microbial diversity within the chicken gut microbiome revealed by metagenomics and culture.</title>
        <authorList>
            <person name="Gilroy R."/>
            <person name="Ravi A."/>
            <person name="Getino M."/>
            <person name="Pursley I."/>
            <person name="Horton D.L."/>
            <person name="Alikhan N.F."/>
            <person name="Baker D."/>
            <person name="Gharbi K."/>
            <person name="Hall N."/>
            <person name="Watson M."/>
            <person name="Adriaenssens E.M."/>
            <person name="Foster-Nyarko E."/>
            <person name="Jarju S."/>
            <person name="Secka A."/>
            <person name="Antonio M."/>
            <person name="Oren A."/>
            <person name="Chaudhuri R.R."/>
            <person name="La Ragione R."/>
            <person name="Hildebrand F."/>
            <person name="Pallen M.J."/>
        </authorList>
    </citation>
    <scope>NUCLEOTIDE SEQUENCE</scope>
    <source>
        <strain evidence="2">ChiGjej2B2-19336</strain>
    </source>
</reference>
<evidence type="ECO:0000313" key="2">
    <source>
        <dbReference type="EMBL" id="HJD96963.1"/>
    </source>
</evidence>
<protein>
    <submittedName>
        <fullName evidence="2">DUF134 domain-containing protein</fullName>
    </submittedName>
</protein>
<dbReference type="InterPro" id="IPR002852">
    <property type="entry name" value="UPF0251"/>
</dbReference>
<evidence type="ECO:0000313" key="3">
    <source>
        <dbReference type="Proteomes" id="UP000698963"/>
    </source>
</evidence>
<accession>A0A921DRI0</accession>
<organism evidence="2 3">
    <name type="scientific">Mailhella massiliensis</name>
    <dbReference type="NCBI Taxonomy" id="1903261"/>
    <lineage>
        <taxon>Bacteria</taxon>
        <taxon>Pseudomonadati</taxon>
        <taxon>Thermodesulfobacteriota</taxon>
        <taxon>Desulfovibrionia</taxon>
        <taxon>Desulfovibrionales</taxon>
        <taxon>Desulfovibrionaceae</taxon>
        <taxon>Mailhella</taxon>
    </lineage>
</organism>
<dbReference type="Pfam" id="PF02001">
    <property type="entry name" value="DUF134"/>
    <property type="match status" value="1"/>
</dbReference>
<name>A0A921DRI0_9BACT</name>
<dbReference type="PANTHER" id="PTHR37478">
    <property type="match status" value="1"/>
</dbReference>
<dbReference type="Proteomes" id="UP000698963">
    <property type="component" value="Unassembled WGS sequence"/>
</dbReference>
<dbReference type="InterPro" id="IPR013324">
    <property type="entry name" value="RNA_pol_sigma_r3/r4-like"/>
</dbReference>
<dbReference type="InterPro" id="IPR036388">
    <property type="entry name" value="WH-like_DNA-bd_sf"/>
</dbReference>
<comment type="similarity">
    <text evidence="1">Belongs to the UPF0251 family.</text>
</comment>
<dbReference type="Gene3D" id="1.10.10.10">
    <property type="entry name" value="Winged helix-like DNA-binding domain superfamily/Winged helix DNA-binding domain"/>
    <property type="match status" value="1"/>
</dbReference>
<reference evidence="2" key="2">
    <citation type="submission" date="2021-09" db="EMBL/GenBank/DDBJ databases">
        <authorList>
            <person name="Gilroy R."/>
        </authorList>
    </citation>
    <scope>NUCLEOTIDE SEQUENCE</scope>
    <source>
        <strain evidence="2">ChiGjej2B2-19336</strain>
    </source>
</reference>
<comment type="caution">
    <text evidence="2">The sequence shown here is derived from an EMBL/GenBank/DDBJ whole genome shotgun (WGS) entry which is preliminary data.</text>
</comment>
<gene>
    <name evidence="2" type="ORF">K8W16_04895</name>
</gene>
<sequence>MRPQKIRIITHKPAWTRFLPEGGMAGMTEMTLSLDMLESMRLVDAEGLPQEEAAKAMGISAPTLCRLLGEARRRVATALRDGLPLLCEGGNVRLSVVPGRECRGRGHSEHTCRGRGVGRMGRCRGKALPKEDI</sequence>
<dbReference type="RefSeq" id="WP_304121635.1">
    <property type="nucleotide sequence ID" value="NZ_DYZA01000090.1"/>
</dbReference>
<dbReference type="PANTHER" id="PTHR37478:SF2">
    <property type="entry name" value="UPF0251 PROTEIN TK0562"/>
    <property type="match status" value="1"/>
</dbReference>
<dbReference type="AlphaFoldDB" id="A0A921DRI0"/>